<accession>X1Q850</accession>
<dbReference type="AlphaFoldDB" id="X1Q850"/>
<feature type="domain" description="Glycosyltransferase subfamily 4-like N-terminal" evidence="2">
    <location>
        <begin position="8"/>
        <end position="43"/>
    </location>
</feature>
<protein>
    <recommendedName>
        <fullName evidence="4">Glycosyl transferase family 1 domain-containing protein</fullName>
    </recommendedName>
</protein>
<dbReference type="Gene3D" id="3.40.50.2000">
    <property type="entry name" value="Glycogen Phosphorylase B"/>
    <property type="match status" value="2"/>
</dbReference>
<dbReference type="EMBL" id="BARW01004561">
    <property type="protein sequence ID" value="GAI64408.1"/>
    <property type="molecule type" value="Genomic_DNA"/>
</dbReference>
<dbReference type="InterPro" id="IPR001296">
    <property type="entry name" value="Glyco_trans_1"/>
</dbReference>
<dbReference type="GO" id="GO:0016757">
    <property type="term" value="F:glycosyltransferase activity"/>
    <property type="evidence" value="ECO:0007669"/>
    <property type="project" value="InterPro"/>
</dbReference>
<dbReference type="CDD" id="cd03801">
    <property type="entry name" value="GT4_PimA-like"/>
    <property type="match status" value="1"/>
</dbReference>
<evidence type="ECO:0008006" key="4">
    <source>
        <dbReference type="Google" id="ProtNLM"/>
    </source>
</evidence>
<organism evidence="3">
    <name type="scientific">marine sediment metagenome</name>
    <dbReference type="NCBI Taxonomy" id="412755"/>
    <lineage>
        <taxon>unclassified sequences</taxon>
        <taxon>metagenomes</taxon>
        <taxon>ecological metagenomes</taxon>
    </lineage>
</organism>
<comment type="caution">
    <text evidence="3">The sequence shown here is derived from an EMBL/GenBank/DDBJ whole genome shotgun (WGS) entry which is preliminary data.</text>
</comment>
<dbReference type="PANTHER" id="PTHR12526">
    <property type="entry name" value="GLYCOSYLTRANSFERASE"/>
    <property type="match status" value="1"/>
</dbReference>
<name>X1Q850_9ZZZZ</name>
<dbReference type="InterPro" id="IPR028098">
    <property type="entry name" value="Glyco_trans_4-like_N"/>
</dbReference>
<gene>
    <name evidence="3" type="ORF">S12H4_10593</name>
</gene>
<feature type="non-terminal residue" evidence="3">
    <location>
        <position position="276"/>
    </location>
</feature>
<evidence type="ECO:0000259" key="2">
    <source>
        <dbReference type="Pfam" id="PF13439"/>
    </source>
</evidence>
<feature type="domain" description="Glycosyl transferase family 1" evidence="1">
    <location>
        <begin position="56"/>
        <end position="218"/>
    </location>
</feature>
<proteinExistence type="predicted"/>
<evidence type="ECO:0000259" key="1">
    <source>
        <dbReference type="Pfam" id="PF00534"/>
    </source>
</evidence>
<dbReference type="Pfam" id="PF00534">
    <property type="entry name" value="Glycos_transf_1"/>
    <property type="match status" value="1"/>
</dbReference>
<evidence type="ECO:0000313" key="3">
    <source>
        <dbReference type="EMBL" id="GAI64408.1"/>
    </source>
</evidence>
<sequence length="276" mass="30917">ERVIIGRNSPKALIVVSQSMKREFIRHYGNAENIIVIPNGVDLKIFNPANRLFYRDSLRERYGISRSEPVLMFAGGDWERKGVPYIIEALSLLPRPDVKLVVVGSGDKKFYGQLAELKRVRGRIIFVPHSSNLWEYYAASDVFVFPTIYEPFGLVIIEAMASGLPVITSRVAGAADLIIDGVNGLLLRAASDVNDLAAKIELLLSNAELRKAMGERARVTAEKFSWDQVAQKTLGVYHTVLNRPDLERLRVSVPERLPERLSRVEHLRKPQRSGGG</sequence>
<dbReference type="Pfam" id="PF13439">
    <property type="entry name" value="Glyco_transf_4"/>
    <property type="match status" value="1"/>
</dbReference>
<reference evidence="3" key="1">
    <citation type="journal article" date="2014" name="Front. Microbiol.">
        <title>High frequency of phylogenetically diverse reductive dehalogenase-homologous genes in deep subseafloor sedimentary metagenomes.</title>
        <authorList>
            <person name="Kawai M."/>
            <person name="Futagami T."/>
            <person name="Toyoda A."/>
            <person name="Takaki Y."/>
            <person name="Nishi S."/>
            <person name="Hori S."/>
            <person name="Arai W."/>
            <person name="Tsubouchi T."/>
            <person name="Morono Y."/>
            <person name="Uchiyama I."/>
            <person name="Ito T."/>
            <person name="Fujiyama A."/>
            <person name="Inagaki F."/>
            <person name="Takami H."/>
        </authorList>
    </citation>
    <scope>NUCLEOTIDE SEQUENCE</scope>
    <source>
        <strain evidence="3">Expedition CK06-06</strain>
    </source>
</reference>
<feature type="non-terminal residue" evidence="3">
    <location>
        <position position="1"/>
    </location>
</feature>
<dbReference type="SUPFAM" id="SSF53756">
    <property type="entry name" value="UDP-Glycosyltransferase/glycogen phosphorylase"/>
    <property type="match status" value="1"/>
</dbReference>